<sequence length="195" mass="21123">AQAQAVLPYGSPVEKTEVVMKRLLDGARKVITDCGHPELVTSIVADVGREGSHTGRMRVFLADPDIREQIMSTDEFTQAWRDTVGEIPGLEYLAFASDIGGPGGRGAALSVELSHRDIAVLESASADLAVTVSTYPRVKDVNDGFQPGKQQVDFTVTPEGKSLGLTAREVARQVRNAFYGAEVLRQQRGRDEIKV</sequence>
<dbReference type="Gene3D" id="3.30.2090.10">
    <property type="entry name" value="Multidrug efflux transporter AcrB TolC docking domain, DN and DC subdomains"/>
    <property type="match status" value="1"/>
</dbReference>
<accession>X0Y105</accession>
<dbReference type="AlphaFoldDB" id="X0Y105"/>
<dbReference type="Gene3D" id="3.30.70.1440">
    <property type="entry name" value="Multidrug efflux transporter AcrB pore domain"/>
    <property type="match status" value="1"/>
</dbReference>
<dbReference type="InterPro" id="IPR001036">
    <property type="entry name" value="Acrflvin-R"/>
</dbReference>
<name>X0Y105_9ZZZZ</name>
<dbReference type="Gene3D" id="3.30.70.1430">
    <property type="entry name" value="Multidrug efflux transporter AcrB pore domain"/>
    <property type="match status" value="1"/>
</dbReference>
<dbReference type="InterPro" id="IPR027463">
    <property type="entry name" value="AcrB_DN_DC_subdom"/>
</dbReference>
<dbReference type="EMBL" id="BARS01055834">
    <property type="protein sequence ID" value="GAG49390.1"/>
    <property type="molecule type" value="Genomic_DNA"/>
</dbReference>
<dbReference type="PANTHER" id="PTHR32063:SF33">
    <property type="entry name" value="RND SUPERFAMILY EFFLUX PUMP PERMEASE COMPONENT"/>
    <property type="match status" value="1"/>
</dbReference>
<dbReference type="GO" id="GO:0042910">
    <property type="term" value="F:xenobiotic transmembrane transporter activity"/>
    <property type="evidence" value="ECO:0007669"/>
    <property type="project" value="TreeGrafter"/>
</dbReference>
<gene>
    <name evidence="1" type="ORF">S01H1_82376</name>
</gene>
<proteinExistence type="predicted"/>
<evidence type="ECO:0000313" key="1">
    <source>
        <dbReference type="EMBL" id="GAG49390.1"/>
    </source>
</evidence>
<feature type="non-terminal residue" evidence="1">
    <location>
        <position position="195"/>
    </location>
</feature>
<dbReference type="SUPFAM" id="SSF82693">
    <property type="entry name" value="Multidrug efflux transporter AcrB pore domain, PN1, PN2, PC1 and PC2 subdomains"/>
    <property type="match status" value="1"/>
</dbReference>
<dbReference type="GO" id="GO:0005886">
    <property type="term" value="C:plasma membrane"/>
    <property type="evidence" value="ECO:0007669"/>
    <property type="project" value="TreeGrafter"/>
</dbReference>
<protein>
    <submittedName>
        <fullName evidence="1">Uncharacterized protein</fullName>
    </submittedName>
</protein>
<comment type="caution">
    <text evidence="1">The sequence shown here is derived from an EMBL/GenBank/DDBJ whole genome shotgun (WGS) entry which is preliminary data.</text>
</comment>
<organism evidence="1">
    <name type="scientific">marine sediment metagenome</name>
    <dbReference type="NCBI Taxonomy" id="412755"/>
    <lineage>
        <taxon>unclassified sequences</taxon>
        <taxon>metagenomes</taxon>
        <taxon>ecological metagenomes</taxon>
    </lineage>
</organism>
<feature type="non-terminal residue" evidence="1">
    <location>
        <position position="1"/>
    </location>
</feature>
<reference evidence="1" key="1">
    <citation type="journal article" date="2014" name="Front. Microbiol.">
        <title>High frequency of phylogenetically diverse reductive dehalogenase-homologous genes in deep subseafloor sedimentary metagenomes.</title>
        <authorList>
            <person name="Kawai M."/>
            <person name="Futagami T."/>
            <person name="Toyoda A."/>
            <person name="Takaki Y."/>
            <person name="Nishi S."/>
            <person name="Hori S."/>
            <person name="Arai W."/>
            <person name="Tsubouchi T."/>
            <person name="Morono Y."/>
            <person name="Uchiyama I."/>
            <person name="Ito T."/>
            <person name="Fujiyama A."/>
            <person name="Inagaki F."/>
            <person name="Takami H."/>
        </authorList>
    </citation>
    <scope>NUCLEOTIDE SEQUENCE</scope>
    <source>
        <strain evidence="1">Expedition CK06-06</strain>
    </source>
</reference>
<dbReference type="PANTHER" id="PTHR32063">
    <property type="match status" value="1"/>
</dbReference>